<evidence type="ECO:0000256" key="10">
    <source>
        <dbReference type="ARBA" id="ARBA00022723"/>
    </source>
</evidence>
<dbReference type="NCBIfam" id="TIGR00506">
    <property type="entry name" value="ribB"/>
    <property type="match status" value="1"/>
</dbReference>
<dbReference type="NCBIfam" id="NF010626">
    <property type="entry name" value="PRK14019.1"/>
    <property type="match status" value="1"/>
</dbReference>
<comment type="pathway">
    <text evidence="4 14">Cofactor biosynthesis; riboflavin biosynthesis; 2-hydroxy-3-oxobutyl phosphate from D-ribulose 5-phosphate: step 1/1.</text>
</comment>
<comment type="subunit">
    <text evidence="14">Homodimer.</text>
</comment>
<dbReference type="GO" id="GO:0005829">
    <property type="term" value="C:cytosol"/>
    <property type="evidence" value="ECO:0007669"/>
    <property type="project" value="TreeGrafter"/>
</dbReference>
<feature type="domain" description="GTP cyclohydrolase II" evidence="15">
    <location>
        <begin position="229"/>
        <end position="387"/>
    </location>
</feature>
<dbReference type="FunFam" id="3.90.870.10:FF:000001">
    <property type="entry name" value="Riboflavin biosynthesis protein RibBA"/>
    <property type="match status" value="1"/>
</dbReference>
<dbReference type="STRING" id="1122619.GCA_000373745_00967"/>
<keyword evidence="11 14" id="KW-0460">Magnesium</keyword>
<name>A0A378XFL4_9BURK</name>
<evidence type="ECO:0000256" key="13">
    <source>
        <dbReference type="ARBA" id="ARBA00023239"/>
    </source>
</evidence>
<evidence type="ECO:0000256" key="7">
    <source>
        <dbReference type="ARBA" id="ARBA00012153"/>
    </source>
</evidence>
<comment type="similarity">
    <text evidence="6">In the C-terminal section; belongs to the GTP cyclohydrolase II family.</text>
</comment>
<evidence type="ECO:0000313" key="16">
    <source>
        <dbReference type="EMBL" id="SUA52865.1"/>
    </source>
</evidence>
<evidence type="ECO:0000256" key="3">
    <source>
        <dbReference type="ARBA" id="ARBA00002284"/>
    </source>
</evidence>
<protein>
    <recommendedName>
        <fullName evidence="8 14">3,4-dihydroxy-2-butanone 4-phosphate synthase</fullName>
        <shortName evidence="14">DHBP synthase</shortName>
        <ecNumber evidence="7 14">4.1.99.12</ecNumber>
    </recommendedName>
</protein>
<evidence type="ECO:0000256" key="9">
    <source>
        <dbReference type="ARBA" id="ARBA00022619"/>
    </source>
</evidence>
<dbReference type="GO" id="GO:0000287">
    <property type="term" value="F:magnesium ion binding"/>
    <property type="evidence" value="ECO:0007669"/>
    <property type="project" value="UniProtKB-UniRule"/>
</dbReference>
<dbReference type="RefSeq" id="WP_018574150.1">
    <property type="nucleotide sequence ID" value="NZ_CP065725.1"/>
</dbReference>
<comment type="similarity">
    <text evidence="14">Belongs to the DHBP synthase family.</text>
</comment>
<evidence type="ECO:0000256" key="1">
    <source>
        <dbReference type="ARBA" id="ARBA00000141"/>
    </source>
</evidence>
<feature type="binding site" evidence="14">
    <location>
        <position position="161"/>
    </location>
    <ligand>
        <name>Mg(2+)</name>
        <dbReference type="ChEBI" id="CHEBI:18420"/>
        <label>2</label>
    </ligand>
</feature>
<feature type="binding site" evidence="14">
    <location>
        <position position="46"/>
    </location>
    <ligand>
        <name>Mg(2+)</name>
        <dbReference type="ChEBI" id="CHEBI:18420"/>
        <label>1</label>
    </ligand>
</feature>
<dbReference type="Gene3D" id="3.40.50.10990">
    <property type="entry name" value="GTP cyclohydrolase II"/>
    <property type="match status" value="1"/>
</dbReference>
<keyword evidence="12 14" id="KW-0464">Manganese</keyword>
<dbReference type="GO" id="GO:0008686">
    <property type="term" value="F:3,4-dihydroxy-2-butanone-4-phosphate synthase activity"/>
    <property type="evidence" value="ECO:0007669"/>
    <property type="project" value="UniProtKB-UniRule"/>
</dbReference>
<evidence type="ECO:0000256" key="4">
    <source>
        <dbReference type="ARBA" id="ARBA00004904"/>
    </source>
</evidence>
<dbReference type="Gene3D" id="3.90.870.10">
    <property type="entry name" value="DHBP synthase"/>
    <property type="match status" value="1"/>
</dbReference>
<evidence type="ECO:0000259" key="15">
    <source>
        <dbReference type="Pfam" id="PF00925"/>
    </source>
</evidence>
<evidence type="ECO:0000313" key="17">
    <source>
        <dbReference type="Proteomes" id="UP000254603"/>
    </source>
</evidence>
<dbReference type="SUPFAM" id="SSF142695">
    <property type="entry name" value="RibA-like"/>
    <property type="match status" value="1"/>
</dbReference>
<sequence length="398" mass="42865">MSSEQGQTSELVETGSMATAISSVTEIVEELRQGRMVILVDEEDRENEGDLLMAADFVTPEAINFMVTHARGLVCLTITGDRAEQLGLDLMTSNNQSGFETNFTISIEAAEGVTTGISAADRATTIKAAVAADANPEDIVSPGHIFPVRAVPGGVLIRAGHTEAGCDLTAMAGLTPAAVICEILKPDGEMARLPDLIEFSKQFGIKIGTITDLIQYRSEHESMITRLGSKQMLTPWGTFDAVSYQDKTSNATHMALVYGEMSPGREALVRVHEPVTMLDILDCEDKSHSWGVSVALEAIRDSGCGVMVMLNCDVEYSKAEVAKQMASWGVEPKVDAPKGRKHDGYNLRTYGVGAQILKDLNVSQMRLMATPVKIPSMAGYGLTVTGFYQDQNDAHDAK</sequence>
<dbReference type="PIRSF" id="PIRSF001259">
    <property type="entry name" value="RibA"/>
    <property type="match status" value="1"/>
</dbReference>
<comment type="cofactor">
    <cofactor evidence="2">
        <name>Mn(2+)</name>
        <dbReference type="ChEBI" id="CHEBI:29035"/>
    </cofactor>
</comment>
<feature type="binding site" evidence="14">
    <location>
        <begin position="158"/>
        <end position="162"/>
    </location>
    <ligand>
        <name>D-ribulose 5-phosphate</name>
        <dbReference type="ChEBI" id="CHEBI:58121"/>
    </ligand>
</feature>
<comment type="similarity">
    <text evidence="5">In the N-terminal section; belongs to the DHBP synthase family.</text>
</comment>
<evidence type="ECO:0000256" key="2">
    <source>
        <dbReference type="ARBA" id="ARBA00001936"/>
    </source>
</evidence>
<feature type="binding site" evidence="14">
    <location>
        <position position="46"/>
    </location>
    <ligand>
        <name>Mg(2+)</name>
        <dbReference type="ChEBI" id="CHEBI:18420"/>
        <label>2</label>
    </ligand>
</feature>
<feature type="binding site" evidence="14">
    <location>
        <begin position="45"/>
        <end position="46"/>
    </location>
    <ligand>
        <name>D-ribulose 5-phosphate</name>
        <dbReference type="ChEBI" id="CHEBI:58121"/>
    </ligand>
</feature>
<dbReference type="AlphaFoldDB" id="A0A378XFL4"/>
<dbReference type="Proteomes" id="UP000254603">
    <property type="component" value="Unassembled WGS sequence"/>
</dbReference>
<keyword evidence="9 14" id="KW-0686">Riboflavin biosynthesis</keyword>
<evidence type="ECO:0000256" key="11">
    <source>
        <dbReference type="ARBA" id="ARBA00022842"/>
    </source>
</evidence>
<dbReference type="InterPro" id="IPR036144">
    <property type="entry name" value="RibA-like_sf"/>
</dbReference>
<dbReference type="Pfam" id="PF00926">
    <property type="entry name" value="DHBP_synthase"/>
    <property type="match status" value="1"/>
</dbReference>
<dbReference type="PANTHER" id="PTHR21327:SF34">
    <property type="entry name" value="3,4-DIHYDROXY-2-BUTANONE 4-PHOSPHATE SYNTHASE"/>
    <property type="match status" value="1"/>
</dbReference>
<dbReference type="InterPro" id="IPR000422">
    <property type="entry name" value="DHBP_synthase_RibB"/>
</dbReference>
<accession>A0A378XFL4</accession>
<comment type="function">
    <text evidence="3 14">Catalyzes the conversion of D-ribulose 5-phosphate to formate and 3,4-dihydroxy-2-butanone 4-phosphate.</text>
</comment>
<dbReference type="GO" id="GO:0030145">
    <property type="term" value="F:manganese ion binding"/>
    <property type="evidence" value="ECO:0007669"/>
    <property type="project" value="UniProtKB-UniRule"/>
</dbReference>
<dbReference type="InterPro" id="IPR017945">
    <property type="entry name" value="DHBP_synth_RibB-like_a/b_dom"/>
</dbReference>
<dbReference type="PANTHER" id="PTHR21327">
    <property type="entry name" value="GTP CYCLOHYDROLASE II-RELATED"/>
    <property type="match status" value="1"/>
</dbReference>
<dbReference type="GO" id="GO:0003935">
    <property type="term" value="F:GTP cyclohydrolase II activity"/>
    <property type="evidence" value="ECO:0007669"/>
    <property type="project" value="TreeGrafter"/>
</dbReference>
<keyword evidence="10 14" id="KW-0479">Metal-binding</keyword>
<comment type="cofactor">
    <cofactor evidence="14">
        <name>Mg(2+)</name>
        <dbReference type="ChEBI" id="CHEBI:18420"/>
    </cofactor>
    <cofactor evidence="14">
        <name>Mn(2+)</name>
        <dbReference type="ChEBI" id="CHEBI:29035"/>
    </cofactor>
    <text evidence="14">Binds 2 divalent metal cations per subunit. Magnesium or manganese.</text>
</comment>
<dbReference type="SUPFAM" id="SSF55821">
    <property type="entry name" value="YrdC/RibB"/>
    <property type="match status" value="1"/>
</dbReference>
<keyword evidence="13 14" id="KW-0456">Lyase</keyword>
<dbReference type="EMBL" id="UGSB01000001">
    <property type="protein sequence ID" value="SUA52865.1"/>
    <property type="molecule type" value="Genomic_DNA"/>
</dbReference>
<dbReference type="HAMAP" id="MF_00180">
    <property type="entry name" value="RibB"/>
    <property type="match status" value="1"/>
</dbReference>
<gene>
    <name evidence="16" type="primary">ribBA</name>
    <name evidence="14" type="synonym">ribB</name>
    <name evidence="16" type="ORF">NCTC11997_00939</name>
</gene>
<evidence type="ECO:0000256" key="14">
    <source>
        <dbReference type="HAMAP-Rule" id="MF_00180"/>
    </source>
</evidence>
<feature type="site" description="Essential for catalytic activity" evidence="14">
    <location>
        <position position="144"/>
    </location>
</feature>
<evidence type="ECO:0000256" key="6">
    <source>
        <dbReference type="ARBA" id="ARBA00008976"/>
    </source>
</evidence>
<evidence type="ECO:0000256" key="8">
    <source>
        <dbReference type="ARBA" id="ARBA00018836"/>
    </source>
</evidence>
<evidence type="ECO:0000256" key="5">
    <source>
        <dbReference type="ARBA" id="ARBA00005520"/>
    </source>
</evidence>
<dbReference type="EC" id="4.1.99.12" evidence="7 14"/>
<organism evidence="16 17">
    <name type="scientific">Oligella ureolytica</name>
    <dbReference type="NCBI Taxonomy" id="90244"/>
    <lineage>
        <taxon>Bacteria</taxon>
        <taxon>Pseudomonadati</taxon>
        <taxon>Pseudomonadota</taxon>
        <taxon>Betaproteobacteria</taxon>
        <taxon>Burkholderiales</taxon>
        <taxon>Alcaligenaceae</taxon>
        <taxon>Oligella</taxon>
    </lineage>
</organism>
<reference evidence="16 17" key="1">
    <citation type="submission" date="2018-06" db="EMBL/GenBank/DDBJ databases">
        <authorList>
            <consortium name="Pathogen Informatics"/>
            <person name="Doyle S."/>
        </authorList>
    </citation>
    <scope>NUCLEOTIDE SEQUENCE [LARGE SCALE GENOMIC DNA]</scope>
    <source>
        <strain evidence="16 17">NCTC11997</strain>
    </source>
</reference>
<feature type="site" description="Essential for catalytic activity" evidence="14">
    <location>
        <position position="182"/>
    </location>
</feature>
<dbReference type="UniPathway" id="UPA00275">
    <property type="reaction ID" value="UER00399"/>
</dbReference>
<feature type="binding site" evidence="14">
    <location>
        <position position="50"/>
    </location>
    <ligand>
        <name>D-ribulose 5-phosphate</name>
        <dbReference type="ChEBI" id="CHEBI:58121"/>
    </ligand>
</feature>
<comment type="catalytic activity">
    <reaction evidence="1 14">
        <text>D-ribulose 5-phosphate = (2S)-2-hydroxy-3-oxobutyl phosphate + formate + H(+)</text>
        <dbReference type="Rhea" id="RHEA:18457"/>
        <dbReference type="ChEBI" id="CHEBI:15378"/>
        <dbReference type="ChEBI" id="CHEBI:15740"/>
        <dbReference type="ChEBI" id="CHEBI:58121"/>
        <dbReference type="ChEBI" id="CHEBI:58830"/>
        <dbReference type="EC" id="4.1.99.12"/>
    </reaction>
</comment>
<dbReference type="Pfam" id="PF00925">
    <property type="entry name" value="GTP_cyclohydro2"/>
    <property type="match status" value="1"/>
</dbReference>
<proteinExistence type="inferred from homology"/>
<dbReference type="InterPro" id="IPR032677">
    <property type="entry name" value="GTP_cyclohydro_II"/>
</dbReference>
<evidence type="ECO:0000256" key="12">
    <source>
        <dbReference type="ARBA" id="ARBA00023211"/>
    </source>
</evidence>
<dbReference type="GO" id="GO:0009231">
    <property type="term" value="P:riboflavin biosynthetic process"/>
    <property type="evidence" value="ECO:0007669"/>
    <property type="project" value="UniProtKB-UniRule"/>
</dbReference>